<dbReference type="InterPro" id="IPR013598">
    <property type="entry name" value="Exportin-1/Importin-b-like"/>
</dbReference>
<dbReference type="GO" id="GO:0031267">
    <property type="term" value="F:small GTPase binding"/>
    <property type="evidence" value="ECO:0007669"/>
    <property type="project" value="InterPro"/>
</dbReference>
<dbReference type="FunCoup" id="A0A507APT9">
    <property type="interactions" value="1157"/>
</dbReference>
<evidence type="ECO:0000256" key="1">
    <source>
        <dbReference type="ARBA" id="ARBA00022694"/>
    </source>
</evidence>
<dbReference type="InterPro" id="IPR002698">
    <property type="entry name" value="FTHF_cligase"/>
</dbReference>
<dbReference type="PANTHER" id="PTHR12363">
    <property type="entry name" value="TRANSPORTIN 3 AND IMPORTIN 13"/>
    <property type="match status" value="1"/>
</dbReference>
<dbReference type="GO" id="GO:0005634">
    <property type="term" value="C:nucleus"/>
    <property type="evidence" value="ECO:0007669"/>
    <property type="project" value="UniProtKB-ARBA"/>
</dbReference>
<keyword evidence="5" id="KW-1185">Reference proteome</keyword>
<dbReference type="Gene3D" id="3.40.50.10420">
    <property type="entry name" value="NagB/RpiA/CoA transferase-like"/>
    <property type="match status" value="1"/>
</dbReference>
<dbReference type="InParanoid" id="A0A507APT9"/>
<dbReference type="InterPro" id="IPR016024">
    <property type="entry name" value="ARM-type_fold"/>
</dbReference>
<reference evidence="4 5" key="1">
    <citation type="submission" date="2019-06" db="EMBL/GenBank/DDBJ databases">
        <title>Draft genome sequence of the filamentous fungus Phialemoniopsis curvata isolated from diesel fuel.</title>
        <authorList>
            <person name="Varaljay V.A."/>
            <person name="Lyon W.J."/>
            <person name="Crouch A.L."/>
            <person name="Drake C.E."/>
            <person name="Hollomon J.M."/>
            <person name="Nadeau L.J."/>
            <person name="Nunn H.S."/>
            <person name="Stevenson B.S."/>
            <person name="Bojanowski C.L."/>
            <person name="Crookes-Goodson W.J."/>
        </authorList>
    </citation>
    <scope>NUCLEOTIDE SEQUENCE [LARGE SCALE GENOMIC DNA]</scope>
    <source>
        <strain evidence="4 5">D216</strain>
    </source>
</reference>
<accession>A0A507APT9</accession>
<dbReference type="FunFam" id="1.25.10.10:FF:000266">
    <property type="entry name" value="mRNA transport regulator MTR10"/>
    <property type="match status" value="1"/>
</dbReference>
<gene>
    <name evidence="4" type="ORF">E0L32_007275</name>
</gene>
<dbReference type="GO" id="GO:0006606">
    <property type="term" value="P:protein import into nucleus"/>
    <property type="evidence" value="ECO:0007669"/>
    <property type="project" value="TreeGrafter"/>
</dbReference>
<keyword evidence="1" id="KW-0819">tRNA processing</keyword>
<dbReference type="SMART" id="SM00913">
    <property type="entry name" value="IBN_N"/>
    <property type="match status" value="1"/>
</dbReference>
<evidence type="ECO:0000313" key="4">
    <source>
        <dbReference type="EMBL" id="TPX11972.1"/>
    </source>
</evidence>
<evidence type="ECO:0000313" key="5">
    <source>
        <dbReference type="Proteomes" id="UP000319257"/>
    </source>
</evidence>
<dbReference type="InterPro" id="IPR024185">
    <property type="entry name" value="FTHF_cligase-like_sf"/>
</dbReference>
<proteinExistence type="predicted"/>
<dbReference type="STRING" id="1093900.A0A507APT9"/>
<dbReference type="GO" id="GO:0008033">
    <property type="term" value="P:tRNA processing"/>
    <property type="evidence" value="ECO:0007669"/>
    <property type="project" value="UniProtKB-KW"/>
</dbReference>
<dbReference type="SUPFAM" id="SSF48371">
    <property type="entry name" value="ARM repeat"/>
    <property type="match status" value="1"/>
</dbReference>
<dbReference type="InterPro" id="IPR037171">
    <property type="entry name" value="NagB/RpiA_transferase-like"/>
</dbReference>
<name>A0A507APT9_9PEZI</name>
<dbReference type="InterPro" id="IPR058537">
    <property type="entry name" value="TPR_TNPO3_IPO13_4th"/>
</dbReference>
<dbReference type="EMBL" id="SKBQ01000044">
    <property type="protein sequence ID" value="TPX11972.1"/>
    <property type="molecule type" value="Genomic_DNA"/>
</dbReference>
<dbReference type="InterPro" id="IPR057941">
    <property type="entry name" value="TPR_TNPO3_IPO13_2nd"/>
</dbReference>
<dbReference type="OrthoDB" id="435593at2759"/>
<feature type="domain" description="Importin N-terminal" evidence="3">
    <location>
        <begin position="439"/>
        <end position="506"/>
    </location>
</feature>
<dbReference type="RefSeq" id="XP_030993683.1">
    <property type="nucleotide sequence ID" value="XM_031142001.1"/>
</dbReference>
<dbReference type="PANTHER" id="PTHR12363:SF53">
    <property type="entry name" value="MRNA TRANSPORT REGULATOR MTR10"/>
    <property type="match status" value="1"/>
</dbReference>
<dbReference type="Gene3D" id="1.25.10.10">
    <property type="entry name" value="Leucine-rich Repeat Variant"/>
    <property type="match status" value="1"/>
</dbReference>
<dbReference type="SUPFAM" id="SSF100950">
    <property type="entry name" value="NagB/RpiA/CoA transferase-like"/>
    <property type="match status" value="1"/>
</dbReference>
<dbReference type="GO" id="GO:0005737">
    <property type="term" value="C:cytoplasm"/>
    <property type="evidence" value="ECO:0007669"/>
    <property type="project" value="TreeGrafter"/>
</dbReference>
<sequence>MTSDEADGPPDIMRNTPALAAAKAQLRSMMKQKLAGLSSEEISSQSTTVYKTLLRFKPYLEAQRVSVFLSMPAAEIQTDAIVRHALQSGKQVYVPYLHKAPPHSPDTPSRVMDMVLLKDLVDYESLKRDRWGIPSIDPATVDRRQRILGGPDAQHSEKSILDLILMPGVAFDIEPGTGLIRRCGHGRGFYDYFIERYMFKIAALEPEEAPPVKLYGLALAEQLLDPASGYSIPVNALDQALDGLVLGNVDWNKTMTIVQAAHMLSTNGSPAAVWRKGEKPPAIYTAPGPEETLFVVTALLPQLHFTTRRFIFFTWLCLSIPPNLKLPSPQTAQDSPPDPAAFLLIKYRRPDIHCRRGTDEAPADTAGLPLVICLHRLRPLPIRPRETSHLSLSGLERPAYSFGLLAMATNGSQEGFTPQNILTAMITMRGGDASKKKAAMDFLGKFQKSNDAWTVTISILQSSAEADVALFAATTLKGKITFDLTTQISENDLPALRSQILVLLKKYAPGPKPVRVQLCVCLAILAIQMRSWKDVLPTVVSSLGNDVESHACILDFLRVLPEEVTEGRKITLTEEELAQRTTELLADNAEQVVQLLIQYAQSSPSAAQNPQLMECITSWLREVPVSTIVGSPLLNIVINAIGNDSSLQAAAECLGAICRETRDVDDNLETIQVLLPRIIELRPHIQKAVEEEDTEAFKAFTRLFADAGDSWVVIIAREPQHFRPLVDALLECAARDSDRDVIEYTFGFWYELKQYLVLDRYIQARLELNDVYSKLVDILLSHLQYPKSESGNELDLFDGDREQEEKFREFRHHMGDTLKDSCEVMGVTECLTKVLEAIKVWMQKYGGQATATSVPHWQELEAPLFAMRAMGRMVEKEESIVLPQLMPLLVQIPSHEKLRFAAIMVFGRYTEWTSAHPEFLQPQFTYIVSSFETDSKEIIRAAAQAIKFFCTDCKQLLSEQVLQLQTFYDQVLDKLPELSQEEMTEGVANVVAAQKTEDTYKLLKLYCDPLIARLMDKANKASDDEGKLAVADHIQLITTFVQIVVPYVSKNEDNPAVKYWQEVFPILSTVLENFITFTPICERVCRCWRFMVISYRTAMTPFLADMANKLAHGFAVSKQGCFLWVTGAILREFSEDREHVDDHITDSIYVFFESQATNVLRVMSDLPPAELPDVIEDFFRLLVDALLYFPQRLIPSALLSPLLQAAISALALEQREPLSAVLHYLRDLLTYGGPNPAQSWYYSSELAPQMQQIVKQLLLAQGGALVKQVMAGMMITFPRDCFADGSGVLLGMFELLPTQTTEWVGQTIQMLPAGTITADEANRLMTKIKERLSGQDMSNLRQVRVLLQDFTNTYRRRYVAPRDGLGQLEARRFHFEG</sequence>
<dbReference type="Pfam" id="PF24140">
    <property type="entry name" value="TPR_TNPO3_IPO13_3rd"/>
    <property type="match status" value="1"/>
</dbReference>
<comment type="function">
    <text evidence="2">tRNA nucleus export receptor which facilitates tRNA translocation across the nuclear pore complex. Involved in pre-tRNA splicing, probably by affecting the interaction of pre-tRNA with splicing endonuclease.</text>
</comment>
<organism evidence="4 5">
    <name type="scientific">Thyridium curvatum</name>
    <dbReference type="NCBI Taxonomy" id="1093900"/>
    <lineage>
        <taxon>Eukaryota</taxon>
        <taxon>Fungi</taxon>
        <taxon>Dikarya</taxon>
        <taxon>Ascomycota</taxon>
        <taxon>Pezizomycotina</taxon>
        <taxon>Sordariomycetes</taxon>
        <taxon>Sordariomycetidae</taxon>
        <taxon>Thyridiales</taxon>
        <taxon>Thyridiaceae</taxon>
        <taxon>Thyridium</taxon>
    </lineage>
</organism>
<dbReference type="InterPro" id="IPR001494">
    <property type="entry name" value="Importin-beta_N"/>
</dbReference>
<dbReference type="Pfam" id="PF01812">
    <property type="entry name" value="5-FTHF_cyc-lig"/>
    <property type="match status" value="1"/>
</dbReference>
<dbReference type="Pfam" id="PF08389">
    <property type="entry name" value="Xpo1"/>
    <property type="match status" value="1"/>
</dbReference>
<dbReference type="Pfam" id="PF24138">
    <property type="entry name" value="TPR_TNPO3_IPO13_2nd"/>
    <property type="match status" value="1"/>
</dbReference>
<dbReference type="InterPro" id="IPR051345">
    <property type="entry name" value="Importin_beta-like_NTR"/>
</dbReference>
<dbReference type="InterPro" id="IPR011989">
    <property type="entry name" value="ARM-like"/>
</dbReference>
<dbReference type="GeneID" id="41974722"/>
<dbReference type="Pfam" id="PF24139">
    <property type="entry name" value="TPR_TNPO3_IPO13_4th"/>
    <property type="match status" value="1"/>
</dbReference>
<dbReference type="Proteomes" id="UP000319257">
    <property type="component" value="Unassembled WGS sequence"/>
</dbReference>
<comment type="caution">
    <text evidence="4">The sequence shown here is derived from an EMBL/GenBank/DDBJ whole genome shotgun (WGS) entry which is preliminary data.</text>
</comment>
<evidence type="ECO:0000259" key="3">
    <source>
        <dbReference type="SMART" id="SM00913"/>
    </source>
</evidence>
<evidence type="ECO:0000256" key="2">
    <source>
        <dbReference type="ARBA" id="ARBA00025147"/>
    </source>
</evidence>
<protein>
    <recommendedName>
        <fullName evidence="3">Importin N-terminal domain-containing protein</fullName>
    </recommendedName>
</protein>
<dbReference type="InterPro" id="IPR057942">
    <property type="entry name" value="TPR_TNPO3_IPO13_3rd"/>
</dbReference>